<protein>
    <submittedName>
        <fullName evidence="1">Uncharacterized protein</fullName>
    </submittedName>
</protein>
<keyword evidence="2" id="KW-1185">Reference proteome</keyword>
<dbReference type="EMBL" id="JAINUF010000004">
    <property type="protein sequence ID" value="KAJ8364662.1"/>
    <property type="molecule type" value="Genomic_DNA"/>
</dbReference>
<gene>
    <name evidence="1" type="ORF">SKAU_G00134930</name>
</gene>
<evidence type="ECO:0000313" key="2">
    <source>
        <dbReference type="Proteomes" id="UP001152622"/>
    </source>
</evidence>
<reference evidence="1" key="1">
    <citation type="journal article" date="2023" name="Science">
        <title>Genome structures resolve the early diversification of teleost fishes.</title>
        <authorList>
            <person name="Parey E."/>
            <person name="Louis A."/>
            <person name="Montfort J."/>
            <person name="Bouchez O."/>
            <person name="Roques C."/>
            <person name="Iampietro C."/>
            <person name="Lluch J."/>
            <person name="Castinel A."/>
            <person name="Donnadieu C."/>
            <person name="Desvignes T."/>
            <person name="Floi Bucao C."/>
            <person name="Jouanno E."/>
            <person name="Wen M."/>
            <person name="Mejri S."/>
            <person name="Dirks R."/>
            <person name="Jansen H."/>
            <person name="Henkel C."/>
            <person name="Chen W.J."/>
            <person name="Zahm M."/>
            <person name="Cabau C."/>
            <person name="Klopp C."/>
            <person name="Thompson A.W."/>
            <person name="Robinson-Rechavi M."/>
            <person name="Braasch I."/>
            <person name="Lecointre G."/>
            <person name="Bobe J."/>
            <person name="Postlethwait J.H."/>
            <person name="Berthelot C."/>
            <person name="Roest Crollius H."/>
            <person name="Guiguen Y."/>
        </authorList>
    </citation>
    <scope>NUCLEOTIDE SEQUENCE</scope>
    <source>
        <tissue evidence="1">Blood</tissue>
    </source>
</reference>
<organism evidence="1 2">
    <name type="scientific">Synaphobranchus kaupii</name>
    <name type="common">Kaup's arrowtooth eel</name>
    <dbReference type="NCBI Taxonomy" id="118154"/>
    <lineage>
        <taxon>Eukaryota</taxon>
        <taxon>Metazoa</taxon>
        <taxon>Chordata</taxon>
        <taxon>Craniata</taxon>
        <taxon>Vertebrata</taxon>
        <taxon>Euteleostomi</taxon>
        <taxon>Actinopterygii</taxon>
        <taxon>Neopterygii</taxon>
        <taxon>Teleostei</taxon>
        <taxon>Anguilliformes</taxon>
        <taxon>Synaphobranchidae</taxon>
        <taxon>Synaphobranchus</taxon>
    </lineage>
</organism>
<name>A0A9Q1FS59_SYNKA</name>
<comment type="caution">
    <text evidence="1">The sequence shown here is derived from an EMBL/GenBank/DDBJ whole genome shotgun (WGS) entry which is preliminary data.</text>
</comment>
<dbReference type="AlphaFoldDB" id="A0A9Q1FS59"/>
<sequence>MTAAPDERHGDERPPSTQTIHIPQKFIAIHQDGFPSRLSRMNVALATRVGGARRVLVRREGAGSRAKVQRGARVNPCLRARQFKQSDSAALNRHARLAYWRLQAEALKLSCDSHQPICQSGASLARETRCSR</sequence>
<accession>A0A9Q1FS59</accession>
<proteinExistence type="predicted"/>
<evidence type="ECO:0000313" key="1">
    <source>
        <dbReference type="EMBL" id="KAJ8364662.1"/>
    </source>
</evidence>
<dbReference type="Proteomes" id="UP001152622">
    <property type="component" value="Chromosome 4"/>
</dbReference>